<protein>
    <submittedName>
        <fullName evidence="1">Uncharacterized protein</fullName>
    </submittedName>
</protein>
<organism evidence="1 2">
    <name type="scientific">Pseudobacteriovorax antillogorgiicola</name>
    <dbReference type="NCBI Taxonomy" id="1513793"/>
    <lineage>
        <taxon>Bacteria</taxon>
        <taxon>Pseudomonadati</taxon>
        <taxon>Bdellovibrionota</taxon>
        <taxon>Oligoflexia</taxon>
        <taxon>Oligoflexales</taxon>
        <taxon>Pseudobacteriovoracaceae</taxon>
        <taxon>Pseudobacteriovorax</taxon>
    </lineage>
</organism>
<evidence type="ECO:0000313" key="2">
    <source>
        <dbReference type="Proteomes" id="UP000192907"/>
    </source>
</evidence>
<reference evidence="2" key="1">
    <citation type="submission" date="2017-04" db="EMBL/GenBank/DDBJ databases">
        <authorList>
            <person name="Varghese N."/>
            <person name="Submissions S."/>
        </authorList>
    </citation>
    <scope>NUCLEOTIDE SEQUENCE [LARGE SCALE GENOMIC DNA]</scope>
    <source>
        <strain evidence="2">RKEM611</strain>
    </source>
</reference>
<gene>
    <name evidence="1" type="ORF">SAMN06296036_1069</name>
</gene>
<proteinExistence type="predicted"/>
<dbReference type="OrthoDB" id="6277739at2"/>
<keyword evidence="2" id="KW-1185">Reference proteome</keyword>
<dbReference type="STRING" id="1513793.SAMN06296036_1069"/>
<accession>A0A1Y6BRE4</accession>
<dbReference type="AlphaFoldDB" id="A0A1Y6BRE4"/>
<evidence type="ECO:0000313" key="1">
    <source>
        <dbReference type="EMBL" id="SMF16012.1"/>
    </source>
</evidence>
<dbReference type="Proteomes" id="UP000192907">
    <property type="component" value="Unassembled WGS sequence"/>
</dbReference>
<dbReference type="RefSeq" id="WP_132318130.1">
    <property type="nucleotide sequence ID" value="NZ_FWZT01000006.1"/>
</dbReference>
<dbReference type="EMBL" id="FWZT01000006">
    <property type="protein sequence ID" value="SMF16012.1"/>
    <property type="molecule type" value="Genomic_DNA"/>
</dbReference>
<name>A0A1Y6BRE4_9BACT</name>
<sequence>MNNAKDKVAKDDLPLIEQKLKSLHEYSMGAVSACSYDSSRRCLEELSEDFPSFLGGAEPSLTIFEHLLQRAIHDTEGYANKLDINQPWPSPSNSKGPSFRGVLERKLASYLNKPSNNALQTLETAINIAFMQNNRQGDELFLELSHRDELGGSKAQGSTSAQYNYYGKIRKSFKKDSFIVQQGTTTVAMRACVDKSTCTL</sequence>